<feature type="transmembrane region" description="Helical" evidence="1">
    <location>
        <begin position="38"/>
        <end position="59"/>
    </location>
</feature>
<sequence length="60" mass="6443">MSARTWDAVFFAAALLCTAGFAWYYIRGVLDGDKMLARAAAVGFFVLCAAAVVALLRILL</sequence>
<feature type="transmembrane region" description="Helical" evidence="1">
    <location>
        <begin position="6"/>
        <end position="26"/>
    </location>
</feature>
<protein>
    <submittedName>
        <fullName evidence="2">Uncharacterized protein</fullName>
    </submittedName>
</protein>
<organism evidence="2">
    <name type="scientific">uncultured Rubrobacteraceae bacterium</name>
    <dbReference type="NCBI Taxonomy" id="349277"/>
    <lineage>
        <taxon>Bacteria</taxon>
        <taxon>Bacillati</taxon>
        <taxon>Actinomycetota</taxon>
        <taxon>Rubrobacteria</taxon>
        <taxon>Rubrobacterales</taxon>
        <taxon>Rubrobacteraceae</taxon>
        <taxon>environmental samples</taxon>
    </lineage>
</organism>
<accession>A0A6J4P413</accession>
<evidence type="ECO:0000256" key="1">
    <source>
        <dbReference type="SAM" id="Phobius"/>
    </source>
</evidence>
<keyword evidence="1" id="KW-0472">Membrane</keyword>
<gene>
    <name evidence="2" type="ORF">AVDCRST_MAG22-1496</name>
</gene>
<name>A0A6J4P413_9ACTN</name>
<proteinExistence type="predicted"/>
<evidence type="ECO:0000313" key="2">
    <source>
        <dbReference type="EMBL" id="CAA9405197.1"/>
    </source>
</evidence>
<keyword evidence="1" id="KW-0812">Transmembrane</keyword>
<keyword evidence="1" id="KW-1133">Transmembrane helix</keyword>
<dbReference type="EMBL" id="CADCUV010000062">
    <property type="protein sequence ID" value="CAA9405197.1"/>
    <property type="molecule type" value="Genomic_DNA"/>
</dbReference>
<dbReference type="AlphaFoldDB" id="A0A6J4P413"/>
<reference evidence="2" key="1">
    <citation type="submission" date="2020-02" db="EMBL/GenBank/DDBJ databases">
        <authorList>
            <person name="Meier V. D."/>
        </authorList>
    </citation>
    <scope>NUCLEOTIDE SEQUENCE</scope>
    <source>
        <strain evidence="2">AVDCRST_MAG22</strain>
    </source>
</reference>